<name>A0A1A0MA53_MYCMU</name>
<proteinExistence type="predicted"/>
<gene>
    <name evidence="1" type="ORF">A5642_28140</name>
</gene>
<evidence type="ECO:0000313" key="2">
    <source>
        <dbReference type="Proteomes" id="UP000093962"/>
    </source>
</evidence>
<reference evidence="1 2" key="1">
    <citation type="submission" date="2016-06" db="EMBL/GenBank/DDBJ databases">
        <authorList>
            <person name="Kjaerup R.B."/>
            <person name="Dalgaard T.S."/>
            <person name="Juul-Madsen H.R."/>
        </authorList>
    </citation>
    <scope>NUCLEOTIDE SEQUENCE [LARGE SCALE GENOMIC DNA]</scope>
    <source>
        <strain evidence="1 2">1199456.5</strain>
    </source>
</reference>
<accession>A0A1A0MA53</accession>
<comment type="caution">
    <text evidence="1">The sequence shown here is derived from an EMBL/GenBank/DDBJ whole genome shotgun (WGS) entry which is preliminary data.</text>
</comment>
<dbReference type="AlphaFoldDB" id="A0A1A0MA53"/>
<protein>
    <submittedName>
        <fullName evidence="1">Uncharacterized protein</fullName>
    </submittedName>
</protein>
<organism evidence="1 2">
    <name type="scientific">Mycolicibacterium mucogenicum</name>
    <name type="common">Mycobacterium mucogenicum</name>
    <dbReference type="NCBI Taxonomy" id="56689"/>
    <lineage>
        <taxon>Bacteria</taxon>
        <taxon>Bacillati</taxon>
        <taxon>Actinomycetota</taxon>
        <taxon>Actinomycetes</taxon>
        <taxon>Mycobacteriales</taxon>
        <taxon>Mycobacteriaceae</taxon>
        <taxon>Mycolicibacterium</taxon>
    </lineage>
</organism>
<dbReference type="EMBL" id="LZSF01000229">
    <property type="protein sequence ID" value="OBA81921.1"/>
    <property type="molecule type" value="Genomic_DNA"/>
</dbReference>
<dbReference type="Proteomes" id="UP000093962">
    <property type="component" value="Unassembled WGS sequence"/>
</dbReference>
<sequence>MLCDEPAHGMGNDHNFCSHLRVFGTILAGSGMLVPPFDVLFDVSRQECAVVCNRKSPVIREGRDRVGVHRIASKPLNERVVGIHFAKPWQECRPAEEIRRGDPPVLAVALTLRQSE</sequence>
<evidence type="ECO:0000313" key="1">
    <source>
        <dbReference type="EMBL" id="OBA81921.1"/>
    </source>
</evidence>